<dbReference type="GO" id="GO:0006952">
    <property type="term" value="P:defense response"/>
    <property type="evidence" value="ECO:0007669"/>
    <property type="project" value="UniProtKB-KW"/>
</dbReference>
<feature type="region of interest" description="Disordered" evidence="6">
    <location>
        <begin position="499"/>
        <end position="525"/>
    </location>
</feature>
<sequence length="525" mass="59179">MVGAEEALLEMKDKLTSDRRDLQIIPIVGMGGSGKTTLAINIYQDRLIKEHFHVSAWVAISQEYNIQEMLVHILRQLNQNAGQTSSEEGLGEILYKHLFGRKYLIILDDMWSIKAWDGIRRFLPDNKNGSRIVVTTRLSNLGSDLSNSKNLEMSLLNEVDSWELLSKTVFREKSCPPEMVEIGKRIGKSCKGLPLSIVVIGGLLAKSNHTREFWEFIEENLNSIVNSEDDERCFNILHMSYKQLPVYLKPCFLYMGMFGEDKVIRRSTLVELWVAEGILKPISGKSLEEIAKVASAVVSAKKIVEEQEDLYGDQLDLHVRVLVWEEEEAWKSLTSANFEVKSLNSCASVEERNLLADTSRIVEQNNTTCKRKGEMLKVVSDGLVVLGYNASLCKSKWIKTSSRPAGEHEYIDVITEGGERLIIDVDFRSEFEIARSTSQYKSILQYLPSIFVGKSDRLLQIISIASEAAGHSMKKNGLHIPPWRKPEYVKVKWLGPHTRTAGPDGAVQKTKTRPGPVSLQPSNKV</sequence>
<dbReference type="PRINTS" id="PR00364">
    <property type="entry name" value="DISEASERSIST"/>
</dbReference>
<keyword evidence="3" id="KW-0547">Nucleotide-binding</keyword>
<dbReference type="Proteomes" id="UP001567538">
    <property type="component" value="Unassembled WGS sequence"/>
</dbReference>
<keyword evidence="2" id="KW-0433">Leucine-rich repeat</keyword>
<evidence type="ECO:0000256" key="5">
    <source>
        <dbReference type="ARBA" id="ARBA00022840"/>
    </source>
</evidence>
<proteinExistence type="inferred from homology"/>
<evidence type="ECO:0000256" key="6">
    <source>
        <dbReference type="SAM" id="MobiDB-lite"/>
    </source>
</evidence>
<evidence type="ECO:0000256" key="1">
    <source>
        <dbReference type="ARBA" id="ARBA00008894"/>
    </source>
</evidence>
<gene>
    <name evidence="8" type="ORF">AAHA92_19570</name>
</gene>
<reference evidence="8 9" key="1">
    <citation type="submission" date="2024-06" db="EMBL/GenBank/DDBJ databases">
        <title>A chromosome level genome sequence of Diviner's sage (Salvia divinorum).</title>
        <authorList>
            <person name="Ford S.A."/>
            <person name="Ro D.-K."/>
            <person name="Ness R.W."/>
            <person name="Phillips M.A."/>
        </authorList>
    </citation>
    <scope>NUCLEOTIDE SEQUENCE [LARGE SCALE GENOMIC DNA]</scope>
    <source>
        <strain evidence="8">SAF-2024a</strain>
        <tissue evidence="8">Leaf</tissue>
    </source>
</reference>
<dbReference type="GO" id="GO:0005524">
    <property type="term" value="F:ATP binding"/>
    <property type="evidence" value="ECO:0007669"/>
    <property type="project" value="UniProtKB-KW"/>
</dbReference>
<dbReference type="InterPro" id="IPR006502">
    <property type="entry name" value="PDDEXK-like"/>
</dbReference>
<evidence type="ECO:0000313" key="8">
    <source>
        <dbReference type="EMBL" id="KAL1551770.1"/>
    </source>
</evidence>
<comment type="caution">
    <text evidence="8">The sequence shown here is derived from an EMBL/GenBank/DDBJ whole genome shotgun (WGS) entry which is preliminary data.</text>
</comment>
<dbReference type="InterPro" id="IPR042197">
    <property type="entry name" value="Apaf_helical"/>
</dbReference>
<dbReference type="PANTHER" id="PTHR31579">
    <property type="entry name" value="OS03G0796600 PROTEIN"/>
    <property type="match status" value="1"/>
</dbReference>
<keyword evidence="4" id="KW-0611">Plant defense</keyword>
<dbReference type="Pfam" id="PF04720">
    <property type="entry name" value="PDDEXK_6"/>
    <property type="match status" value="1"/>
</dbReference>
<protein>
    <submittedName>
        <fullName evidence="8">Late blight resistance protein R1B-16</fullName>
    </submittedName>
</protein>
<organism evidence="8 9">
    <name type="scientific">Salvia divinorum</name>
    <name type="common">Maria pastora</name>
    <name type="synonym">Diviner's sage</name>
    <dbReference type="NCBI Taxonomy" id="28513"/>
    <lineage>
        <taxon>Eukaryota</taxon>
        <taxon>Viridiplantae</taxon>
        <taxon>Streptophyta</taxon>
        <taxon>Embryophyta</taxon>
        <taxon>Tracheophyta</taxon>
        <taxon>Spermatophyta</taxon>
        <taxon>Magnoliopsida</taxon>
        <taxon>eudicotyledons</taxon>
        <taxon>Gunneridae</taxon>
        <taxon>Pentapetalae</taxon>
        <taxon>asterids</taxon>
        <taxon>lamiids</taxon>
        <taxon>Lamiales</taxon>
        <taxon>Lamiaceae</taxon>
        <taxon>Nepetoideae</taxon>
        <taxon>Mentheae</taxon>
        <taxon>Salviinae</taxon>
        <taxon>Salvia</taxon>
        <taxon>Salvia subgen. Calosphace</taxon>
    </lineage>
</organism>
<dbReference type="NCBIfam" id="TIGR01615">
    <property type="entry name" value="A_thal_3542"/>
    <property type="match status" value="1"/>
</dbReference>
<evidence type="ECO:0000256" key="2">
    <source>
        <dbReference type="ARBA" id="ARBA00022614"/>
    </source>
</evidence>
<dbReference type="InterPro" id="IPR002182">
    <property type="entry name" value="NB-ARC"/>
</dbReference>
<dbReference type="Gene3D" id="1.10.8.430">
    <property type="entry name" value="Helical domain of apoptotic protease-activating factors"/>
    <property type="match status" value="1"/>
</dbReference>
<keyword evidence="9" id="KW-1185">Reference proteome</keyword>
<dbReference type="Gene3D" id="3.40.50.300">
    <property type="entry name" value="P-loop containing nucleotide triphosphate hydrolases"/>
    <property type="match status" value="1"/>
</dbReference>
<feature type="domain" description="NB-ARC" evidence="7">
    <location>
        <begin position="8"/>
        <end position="174"/>
    </location>
</feature>
<dbReference type="PANTHER" id="PTHR31579:SF1">
    <property type="entry name" value="OS03G0796600 PROTEIN"/>
    <property type="match status" value="1"/>
</dbReference>
<dbReference type="AlphaFoldDB" id="A0ABD1H5S9"/>
<evidence type="ECO:0000259" key="7">
    <source>
        <dbReference type="Pfam" id="PF00931"/>
    </source>
</evidence>
<dbReference type="InterPro" id="IPR027417">
    <property type="entry name" value="P-loop_NTPase"/>
</dbReference>
<accession>A0ABD1H5S9</accession>
<dbReference type="EMBL" id="JBEAFC010000007">
    <property type="protein sequence ID" value="KAL1551770.1"/>
    <property type="molecule type" value="Genomic_DNA"/>
</dbReference>
<evidence type="ECO:0000256" key="3">
    <source>
        <dbReference type="ARBA" id="ARBA00022741"/>
    </source>
</evidence>
<dbReference type="Pfam" id="PF00931">
    <property type="entry name" value="NB-ARC"/>
    <property type="match status" value="1"/>
</dbReference>
<evidence type="ECO:0000313" key="9">
    <source>
        <dbReference type="Proteomes" id="UP001567538"/>
    </source>
</evidence>
<name>A0ABD1H5S9_SALDI</name>
<dbReference type="FunFam" id="3.40.50.300:FF:001091">
    <property type="entry name" value="Probable disease resistance protein At1g61300"/>
    <property type="match status" value="1"/>
</dbReference>
<comment type="similarity">
    <text evidence="1">Belongs to the disease resistance NB-LRR family.</text>
</comment>
<keyword evidence="5" id="KW-0067">ATP-binding</keyword>
<dbReference type="SUPFAM" id="SSF52540">
    <property type="entry name" value="P-loop containing nucleoside triphosphate hydrolases"/>
    <property type="match status" value="1"/>
</dbReference>
<evidence type="ECO:0000256" key="4">
    <source>
        <dbReference type="ARBA" id="ARBA00022821"/>
    </source>
</evidence>